<evidence type="ECO:0000256" key="1">
    <source>
        <dbReference type="ARBA" id="ARBA00001713"/>
    </source>
</evidence>
<evidence type="ECO:0000256" key="3">
    <source>
        <dbReference type="HAMAP-Rule" id="MF_00170"/>
    </source>
</evidence>
<comment type="caution">
    <text evidence="4">The sequence shown here is derived from an EMBL/GenBank/DDBJ whole genome shotgun (WGS) entry which is preliminary data.</text>
</comment>
<accession>A0A7W7IWC9</accession>
<dbReference type="PANTHER" id="PTHR11934:SF0">
    <property type="entry name" value="RIBOSE-5-PHOSPHATE ISOMERASE"/>
    <property type="match status" value="1"/>
</dbReference>
<dbReference type="RefSeq" id="WP_221433433.1">
    <property type="nucleotide sequence ID" value="NZ_JACHLD010000002.1"/>
</dbReference>
<dbReference type="Gene3D" id="3.30.70.260">
    <property type="match status" value="1"/>
</dbReference>
<proteinExistence type="inferred from homology"/>
<dbReference type="InterPro" id="IPR020672">
    <property type="entry name" value="Ribose5P_isomerase_typA_subgr"/>
</dbReference>
<dbReference type="Pfam" id="PF06026">
    <property type="entry name" value="Rib_5-P_isom_A"/>
    <property type="match status" value="1"/>
</dbReference>
<protein>
    <recommendedName>
        <fullName evidence="3">Ribose-5-phosphate isomerase A</fullName>
        <ecNumber evidence="3">5.3.1.6</ecNumber>
    </recommendedName>
    <alternativeName>
        <fullName evidence="3">Phosphoriboisomerase A</fullName>
        <shortName evidence="3">PRI</shortName>
    </alternativeName>
</protein>
<comment type="subunit">
    <text evidence="3">Homodimer.</text>
</comment>
<dbReference type="GO" id="GO:0009052">
    <property type="term" value="P:pentose-phosphate shunt, non-oxidative branch"/>
    <property type="evidence" value="ECO:0007669"/>
    <property type="project" value="UniProtKB-UniRule"/>
</dbReference>
<comment type="caution">
    <text evidence="3">Lacks conserved residue(s) required for the propagation of feature annotation.</text>
</comment>
<evidence type="ECO:0000256" key="2">
    <source>
        <dbReference type="ARBA" id="ARBA00023235"/>
    </source>
</evidence>
<dbReference type="HAMAP" id="MF_00170">
    <property type="entry name" value="Rib_5P_isom_A"/>
    <property type="match status" value="1"/>
</dbReference>
<dbReference type="GO" id="GO:0006014">
    <property type="term" value="P:D-ribose metabolic process"/>
    <property type="evidence" value="ECO:0007669"/>
    <property type="project" value="TreeGrafter"/>
</dbReference>
<dbReference type="GO" id="GO:0005829">
    <property type="term" value="C:cytosol"/>
    <property type="evidence" value="ECO:0007669"/>
    <property type="project" value="TreeGrafter"/>
</dbReference>
<evidence type="ECO:0000313" key="5">
    <source>
        <dbReference type="Proteomes" id="UP000561681"/>
    </source>
</evidence>
<reference evidence="4 5" key="1">
    <citation type="submission" date="2020-08" db="EMBL/GenBank/DDBJ databases">
        <title>Functional genomics of gut bacteria from endangered species of beetles.</title>
        <authorList>
            <person name="Carlos-Shanley C."/>
        </authorList>
    </citation>
    <scope>NUCLEOTIDE SEQUENCE [LARGE SCALE GENOMIC DNA]</scope>
    <source>
        <strain evidence="4 5">S00142</strain>
    </source>
</reference>
<keyword evidence="2 3" id="KW-0413">Isomerase</keyword>
<dbReference type="CDD" id="cd01398">
    <property type="entry name" value="RPI_A"/>
    <property type="match status" value="1"/>
</dbReference>
<comment type="pathway">
    <text evidence="3">Carbohydrate degradation; pentose phosphate pathway; D-ribose 5-phosphate from D-ribulose 5-phosphate (non-oxidative stage): step 1/1.</text>
</comment>
<comment type="function">
    <text evidence="3">Catalyzes the reversible conversion of ribose-5-phosphate to ribulose 5-phosphate.</text>
</comment>
<dbReference type="UniPathway" id="UPA00115">
    <property type="reaction ID" value="UER00412"/>
</dbReference>
<feature type="active site" description="Proton acceptor" evidence="3">
    <location>
        <position position="105"/>
    </location>
</feature>
<name>A0A7W7IWC9_9FLAO</name>
<comment type="similarity">
    <text evidence="3">Belongs to the ribose 5-phosphate isomerase family.</text>
</comment>
<dbReference type="EMBL" id="JACHLD010000002">
    <property type="protein sequence ID" value="MBB4801655.1"/>
    <property type="molecule type" value="Genomic_DNA"/>
</dbReference>
<sequence>MNLEQEKEIAAKEAVKLLRDNMIVGLGTGSSSFYAIREIAKLVSNGLKIKAVPTSNKTKELAEALNIPLIDINLINSIDITIDGADEFTSDLILIKGGGGALLREKIVASLTKQEIIIADSSKEVKQIGKFKVPIEVIPFASNYALNQIKILNGIGKIRMTGDTPFKTDQANNIIDADFGLISDPASLSKKLNEINGIVGHGIFIGLTSKVIMGKGDSTVIFD</sequence>
<dbReference type="PANTHER" id="PTHR11934">
    <property type="entry name" value="RIBOSE-5-PHOSPHATE ISOMERASE"/>
    <property type="match status" value="1"/>
</dbReference>
<evidence type="ECO:0000313" key="4">
    <source>
        <dbReference type="EMBL" id="MBB4801655.1"/>
    </source>
</evidence>
<gene>
    <name evidence="3" type="primary">rpiA</name>
    <name evidence="4" type="ORF">HNP37_001716</name>
</gene>
<dbReference type="NCBIfam" id="TIGR00021">
    <property type="entry name" value="rpiA"/>
    <property type="match status" value="1"/>
</dbReference>
<feature type="binding site" evidence="3">
    <location>
        <begin position="83"/>
        <end position="86"/>
    </location>
    <ligand>
        <name>substrate</name>
    </ligand>
</feature>
<dbReference type="SUPFAM" id="SSF100950">
    <property type="entry name" value="NagB/RpiA/CoA transferase-like"/>
    <property type="match status" value="1"/>
</dbReference>
<dbReference type="InterPro" id="IPR004788">
    <property type="entry name" value="Ribose5P_isomerase_type_A"/>
</dbReference>
<dbReference type="AlphaFoldDB" id="A0A7W7IWC9"/>
<feature type="binding site" evidence="3">
    <location>
        <begin position="96"/>
        <end position="99"/>
    </location>
    <ligand>
        <name>substrate</name>
    </ligand>
</feature>
<comment type="catalytic activity">
    <reaction evidence="1 3">
        <text>aldehydo-D-ribose 5-phosphate = D-ribulose 5-phosphate</text>
        <dbReference type="Rhea" id="RHEA:14657"/>
        <dbReference type="ChEBI" id="CHEBI:58121"/>
        <dbReference type="ChEBI" id="CHEBI:58273"/>
        <dbReference type="EC" id="5.3.1.6"/>
    </reaction>
</comment>
<dbReference type="EC" id="5.3.1.6" evidence="3"/>
<dbReference type="FunFam" id="3.40.50.1360:FF:000001">
    <property type="entry name" value="Ribose-5-phosphate isomerase A"/>
    <property type="match status" value="1"/>
</dbReference>
<feature type="binding site" evidence="3">
    <location>
        <position position="123"/>
    </location>
    <ligand>
        <name>substrate</name>
    </ligand>
</feature>
<dbReference type="SUPFAM" id="SSF75445">
    <property type="entry name" value="D-ribose-5-phosphate isomerase (RpiA), lid domain"/>
    <property type="match status" value="1"/>
</dbReference>
<dbReference type="Proteomes" id="UP000561681">
    <property type="component" value="Unassembled WGS sequence"/>
</dbReference>
<dbReference type="NCBIfam" id="NF001924">
    <property type="entry name" value="PRK00702.1"/>
    <property type="match status" value="1"/>
</dbReference>
<keyword evidence="5" id="KW-1185">Reference proteome</keyword>
<dbReference type="GO" id="GO:0004751">
    <property type="term" value="F:ribose-5-phosphate isomerase activity"/>
    <property type="evidence" value="ECO:0007669"/>
    <property type="project" value="UniProtKB-UniRule"/>
</dbReference>
<dbReference type="Gene3D" id="3.40.50.1360">
    <property type="match status" value="1"/>
</dbReference>
<dbReference type="InterPro" id="IPR037171">
    <property type="entry name" value="NagB/RpiA_transferase-like"/>
</dbReference>
<organism evidence="4 5">
    <name type="scientific">Flavobacterium nitrogenifigens</name>
    <dbReference type="NCBI Taxonomy" id="1617283"/>
    <lineage>
        <taxon>Bacteria</taxon>
        <taxon>Pseudomonadati</taxon>
        <taxon>Bacteroidota</taxon>
        <taxon>Flavobacteriia</taxon>
        <taxon>Flavobacteriales</taxon>
        <taxon>Flavobacteriaceae</taxon>
        <taxon>Flavobacterium</taxon>
    </lineage>
</organism>